<organism evidence="2">
    <name type="scientific">Cacopsylla melanoneura</name>
    <dbReference type="NCBI Taxonomy" id="428564"/>
    <lineage>
        <taxon>Eukaryota</taxon>
        <taxon>Metazoa</taxon>
        <taxon>Ecdysozoa</taxon>
        <taxon>Arthropoda</taxon>
        <taxon>Hexapoda</taxon>
        <taxon>Insecta</taxon>
        <taxon>Pterygota</taxon>
        <taxon>Neoptera</taxon>
        <taxon>Paraneoptera</taxon>
        <taxon>Hemiptera</taxon>
        <taxon>Sternorrhyncha</taxon>
        <taxon>Psylloidea</taxon>
        <taxon>Psyllidae</taxon>
        <taxon>Psyllinae</taxon>
        <taxon>Cacopsylla</taxon>
    </lineage>
</organism>
<dbReference type="PANTHER" id="PTHR30383">
    <property type="entry name" value="THIOESTERASE 1/PROTEASE 1/LYSOPHOSPHOLIPASE L1"/>
    <property type="match status" value="1"/>
</dbReference>
<dbReference type="CDD" id="cd00229">
    <property type="entry name" value="SGNH_hydrolase"/>
    <property type="match status" value="1"/>
</dbReference>
<dbReference type="Gene3D" id="3.40.50.1110">
    <property type="entry name" value="SGNH hydrolase"/>
    <property type="match status" value="1"/>
</dbReference>
<evidence type="ECO:0000313" key="2">
    <source>
        <dbReference type="EMBL" id="CAG6647647.1"/>
    </source>
</evidence>
<sequence length="540" mass="61196">MFSFLYENNQKVVCYKDNKYKFCGPYRNNGSLYTCVFNQCEATVKLNKEETKIIGGFSIHKNHNIVKHPTPNVTSTPPSNKTNNTTPVYNNKKKMVKKRIPTNDTLVLQSDQTKITTSAAPQQVSQIIGRTLINTSDISTQTDMWTTSSSTETQTDLDSAGFLNMRDGFINKIRDQVLDIVILRKQVANLEKKMNSYNSPSKNNHHQHITRIQPSSYLFIGDSHVRGLSGIMSEIMTKKCNIEAVFHPGAGYKTVADIHHKSPKLVNPVTNNPVIIMCGTNDVCSTPWDTMKQGIDSLITKFRLNELYILGVPFRFNNNRRLNSHISRLNTKIKNYVMSTSSNIVFIDPNKLLKPQDYAKDKLHLNRNGKIKLCKRIKTIIFQNPVSPPHASPIVPLDISDPAPHMSSVPSIDNLIDLSSDTVLAESTFDRPVLHHADQTIDYDTTVLTPSPTIDTPIFPDRVQQILSNERQDNTTDYTYYRLTNISHSFNNVMHSSPFPDTAIIQNEQTQIEMPIPVITPRYNKTNTRNFIEQGQVKKT</sequence>
<reference evidence="2" key="1">
    <citation type="submission" date="2021-05" db="EMBL/GenBank/DDBJ databases">
        <authorList>
            <person name="Alioto T."/>
            <person name="Alioto T."/>
            <person name="Gomez Garrido J."/>
        </authorList>
    </citation>
    <scope>NUCLEOTIDE SEQUENCE</scope>
</reference>
<dbReference type="SUPFAM" id="SSF52266">
    <property type="entry name" value="SGNH hydrolase"/>
    <property type="match status" value="1"/>
</dbReference>
<proteinExistence type="predicted"/>
<accession>A0A8D8RDE8</accession>
<dbReference type="AlphaFoldDB" id="A0A8D8RDE8"/>
<dbReference type="InterPro" id="IPR051532">
    <property type="entry name" value="Ester_Hydrolysis_Enzymes"/>
</dbReference>
<evidence type="ECO:0000256" key="1">
    <source>
        <dbReference type="SAM" id="MobiDB-lite"/>
    </source>
</evidence>
<dbReference type="PANTHER" id="PTHR30383:SF29">
    <property type="entry name" value="SGNH HYDROLASE-TYPE ESTERASE DOMAIN-CONTAINING PROTEIN"/>
    <property type="match status" value="1"/>
</dbReference>
<dbReference type="EMBL" id="HBUF01148125">
    <property type="protein sequence ID" value="CAG6647647.1"/>
    <property type="molecule type" value="Transcribed_RNA"/>
</dbReference>
<protein>
    <submittedName>
        <fullName evidence="2">Uncharacterized protein</fullName>
    </submittedName>
</protein>
<name>A0A8D8RDE8_9HEMI</name>
<feature type="region of interest" description="Disordered" evidence="1">
    <location>
        <begin position="69"/>
        <end position="88"/>
    </location>
</feature>
<dbReference type="InterPro" id="IPR036514">
    <property type="entry name" value="SGNH_hydro_sf"/>
</dbReference>